<keyword evidence="2" id="KW-1185">Reference proteome</keyword>
<proteinExistence type="predicted"/>
<organism evidence="1 2">
    <name type="scientific">Corynebacterium pseudotuberculosis (strain C231)</name>
    <dbReference type="NCBI Taxonomy" id="681645"/>
    <lineage>
        <taxon>Bacteria</taxon>
        <taxon>Bacillati</taxon>
        <taxon>Actinomycetota</taxon>
        <taxon>Actinomycetes</taxon>
        <taxon>Mycobacteriales</taxon>
        <taxon>Corynebacteriaceae</taxon>
        <taxon>Corynebacterium</taxon>
    </lineage>
</organism>
<reference evidence="1 2" key="2">
    <citation type="journal article" date="2011" name="PLoS ONE">
        <title>Evidence for reductive genome evolution and lateral acquisition of virulence functions in two Corynebacterium pseudotuberculosis strains.</title>
        <authorList>
            <person name="Ruiz J.C."/>
            <person name="D'Afonseca V."/>
            <person name="Silva A."/>
            <person name="Ali A."/>
            <person name="Pinto A.C."/>
            <person name="Santos A.R."/>
            <person name="Rocha A.A."/>
            <person name="Lopes D.O."/>
            <person name="Dorella F.A."/>
            <person name="Pacheco L.G."/>
            <person name="Costa M.P."/>
            <person name="Turk M.Z."/>
            <person name="Seyffert N."/>
            <person name="Moraes P.M."/>
            <person name="Soares S.C."/>
            <person name="Almeida S.S."/>
            <person name="Castro T.L."/>
            <person name="Abreu V.A."/>
            <person name="Trost E."/>
            <person name="Baumbach J."/>
            <person name="Tauch A."/>
            <person name="Schneider M.P."/>
            <person name="McCulloch J."/>
            <person name="Cerdeira L.T."/>
            <person name="Ramos R.T."/>
            <person name="Zerlotini A."/>
            <person name="Dominitini A."/>
            <person name="Resende D.M."/>
            <person name="Coser E.M."/>
            <person name="Oliveira L.M."/>
            <person name="Pedrosa A.L."/>
            <person name="Vieira C.U."/>
            <person name="Guimaraes C.T."/>
            <person name="Bartholomeu D.C."/>
            <person name="Oliveira D.M."/>
            <person name="Santos F.R."/>
            <person name="Rabelo E.M."/>
            <person name="Lobo F.P."/>
            <person name="Franco G.R."/>
            <person name="Costa A.F."/>
            <person name="Castro I.M."/>
            <person name="Dias S.R."/>
            <person name="Ferro J.A."/>
            <person name="Ortega J.M."/>
            <person name="Paiva L.V."/>
            <person name="Goulart L.R."/>
            <person name="Almeida J.F."/>
            <person name="Ferro M.I."/>
            <person name="Carneiro N.P."/>
            <person name="Falcao P.R."/>
            <person name="Grynberg P."/>
            <person name="Teixeira S.M."/>
            <person name="Brommonschenkel S."/>
            <person name="Oliveira S.C."/>
            <person name="Meyer R."/>
            <person name="Moore R.J."/>
            <person name="Miyoshi A."/>
            <person name="Oliveira G.C."/>
            <person name="Azevedo V."/>
        </authorList>
    </citation>
    <scope>NUCLEOTIDE SEQUENCE [LARGE SCALE GENOMIC DNA]</scope>
    <source>
        <strain evidence="1 2">C231</strain>
    </source>
</reference>
<name>D9QDV1_CORP2</name>
<accession>D9QDV1</accession>
<evidence type="ECO:0000313" key="1">
    <source>
        <dbReference type="EMBL" id="ADL09674.1"/>
    </source>
</evidence>
<dbReference type="AlphaFoldDB" id="D9QDV1"/>
<gene>
    <name evidence="1" type="ORF">CPC231_00910</name>
</gene>
<evidence type="ECO:0000313" key="2">
    <source>
        <dbReference type="Proteomes" id="UP000000276"/>
    </source>
</evidence>
<reference evidence="1 2" key="1">
    <citation type="journal article" date="2011" name="J. Bacteriol.">
        <title>Complete genome sequence of Corynebacterium pseudotuberculosis I19, a strain isolated from a cow in Israel with bovine mastitis.</title>
        <authorList>
            <consortium name="Consortium: Rede Paraense de Genomica e Proteomica (RPGP)"/>
            <person name="Silva A."/>
            <person name="Schneider M.P."/>
            <person name="Cerdeira L."/>
            <person name="Barbosa M.S."/>
            <person name="Ramos R.T."/>
            <person name="Carneiro A.R."/>
            <person name="Santos R."/>
            <person name="Lima M."/>
            <person name="D'Afonseca V."/>
            <person name="Almeida S.S."/>
            <person name="Santos A.R."/>
            <person name="Soares S.C."/>
            <person name="Pinto A.C."/>
            <person name="Ali A."/>
            <person name="Dorella F.A."/>
            <person name="Rocha F."/>
            <person name="de Abreu V.A."/>
            <person name="Trost E."/>
            <person name="Tauch A."/>
            <person name="Shpigel N."/>
            <person name="Miyoshi A."/>
            <person name="Azevedo V."/>
        </authorList>
    </citation>
    <scope>NUCLEOTIDE SEQUENCE [LARGE SCALE GENOMIC DNA]</scope>
    <source>
        <strain evidence="1 2">C231</strain>
    </source>
</reference>
<dbReference type="PATRIC" id="fig|681645.3.peg.183"/>
<dbReference type="STRING" id="681645.CpC231_0179"/>
<dbReference type="HOGENOM" id="CLU_204460_0_0_11"/>
<sequence>MSIVDMRKTQPLDSQIYYINMSFDQLMGYVREYIDGLDDQFPATLFEVGRGDVRNGYIYSAAGNTGMS</sequence>
<dbReference type="Proteomes" id="UP000000276">
    <property type="component" value="Chromosome"/>
</dbReference>
<protein>
    <submittedName>
        <fullName evidence="1">Uncharacterized protein</fullName>
    </submittedName>
</protein>
<dbReference type="KEGG" id="cpq:CPC231_00910"/>
<dbReference type="EMBL" id="CP001829">
    <property type="protein sequence ID" value="ADL09674.1"/>
    <property type="molecule type" value="Genomic_DNA"/>
</dbReference>